<feature type="signal peptide" evidence="12">
    <location>
        <begin position="1"/>
        <end position="22"/>
    </location>
</feature>
<keyword evidence="4" id="KW-1003">Cell membrane</keyword>
<keyword evidence="5 11" id="KW-0812">Transmembrane</keyword>
<dbReference type="GO" id="GO:0043235">
    <property type="term" value="C:receptor complex"/>
    <property type="evidence" value="ECO:0007669"/>
    <property type="project" value="TreeGrafter"/>
</dbReference>
<dbReference type="InterPro" id="IPR006985">
    <property type="entry name" value="RAMP"/>
</dbReference>
<evidence type="ECO:0000256" key="12">
    <source>
        <dbReference type="SAM" id="SignalP"/>
    </source>
</evidence>
<evidence type="ECO:0000256" key="11">
    <source>
        <dbReference type="SAM" id="Phobius"/>
    </source>
</evidence>
<dbReference type="GO" id="GO:0072659">
    <property type="term" value="P:protein localization to plasma membrane"/>
    <property type="evidence" value="ECO:0007669"/>
    <property type="project" value="TreeGrafter"/>
</dbReference>
<dbReference type="OrthoDB" id="9416539at2759"/>
<comment type="subcellular location">
    <subcellularLocation>
        <location evidence="1">Cell membrane</location>
        <topology evidence="1">Single-pass type I membrane protein</topology>
    </subcellularLocation>
</comment>
<keyword evidence="8 11" id="KW-0472">Membrane</keyword>
<dbReference type="GO" id="GO:0009986">
    <property type="term" value="C:cell surface"/>
    <property type="evidence" value="ECO:0007669"/>
    <property type="project" value="TreeGrafter"/>
</dbReference>
<dbReference type="GO" id="GO:0005886">
    <property type="term" value="C:plasma membrane"/>
    <property type="evidence" value="ECO:0007669"/>
    <property type="project" value="UniProtKB-SubCell"/>
</dbReference>
<evidence type="ECO:0000256" key="6">
    <source>
        <dbReference type="ARBA" id="ARBA00022729"/>
    </source>
</evidence>
<dbReference type="PANTHER" id="PTHR14076:SF9">
    <property type="entry name" value="RECEPTOR ACTIVITY-MODIFYING PROTEIN 2"/>
    <property type="match status" value="1"/>
</dbReference>
<evidence type="ECO:0000256" key="4">
    <source>
        <dbReference type="ARBA" id="ARBA00022475"/>
    </source>
</evidence>
<dbReference type="InterPro" id="IPR038126">
    <property type="entry name" value="RAMP_sf"/>
</dbReference>
<evidence type="ECO:0000256" key="3">
    <source>
        <dbReference type="ARBA" id="ARBA00022448"/>
    </source>
</evidence>
<sequence length="181" mass="20748">MLSRLLMLLLDLAFISVAVINSTKTHNTTHHLELKEIVNDTAVDIESEDYMNMGKKDLHYSNCNESLFMDFGKEFCLKDFEEDMSSLAQENWCDWEMVLGYYNSLTQCLEICATHTHCYYPNAQVQAMFVDVHMRYFSSCSSKDDPLPDAPARVVLVLTLLPVSVIPVLVYMVIWKSSVID</sequence>
<dbReference type="PANTHER" id="PTHR14076">
    <property type="entry name" value="RECEPTOR ACTIVITY MODIFYING PROTEIN RAMP"/>
    <property type="match status" value="1"/>
</dbReference>
<evidence type="ECO:0000256" key="10">
    <source>
        <dbReference type="ARBA" id="ARBA00023170"/>
    </source>
</evidence>
<proteinExistence type="inferred from homology"/>
<evidence type="ECO:0000256" key="2">
    <source>
        <dbReference type="ARBA" id="ARBA00007087"/>
    </source>
</evidence>
<protein>
    <submittedName>
        <fullName evidence="13">Uncharacterized protein</fullName>
    </submittedName>
</protein>
<dbReference type="EMBL" id="JABFDY010000004">
    <property type="protein sequence ID" value="KAF7708062.1"/>
    <property type="molecule type" value="Genomic_DNA"/>
</dbReference>
<dbReference type="GO" id="GO:0015026">
    <property type="term" value="F:coreceptor activity"/>
    <property type="evidence" value="ECO:0007669"/>
    <property type="project" value="InterPro"/>
</dbReference>
<dbReference type="GO" id="GO:0008277">
    <property type="term" value="P:regulation of G protein-coupled receptor signaling pathway"/>
    <property type="evidence" value="ECO:0007669"/>
    <property type="project" value="InterPro"/>
</dbReference>
<comment type="caution">
    <text evidence="13">The sequence shown here is derived from an EMBL/GenBank/DDBJ whole genome shotgun (WGS) entry which is preliminary data.</text>
</comment>
<keyword evidence="6 12" id="KW-0732">Signal</keyword>
<feature type="transmembrane region" description="Helical" evidence="11">
    <location>
        <begin position="154"/>
        <end position="175"/>
    </location>
</feature>
<evidence type="ECO:0000256" key="7">
    <source>
        <dbReference type="ARBA" id="ARBA00022989"/>
    </source>
</evidence>
<dbReference type="Pfam" id="PF04901">
    <property type="entry name" value="RAMP"/>
    <property type="match status" value="1"/>
</dbReference>
<dbReference type="GO" id="GO:0001525">
    <property type="term" value="P:angiogenesis"/>
    <property type="evidence" value="ECO:0007669"/>
    <property type="project" value="TreeGrafter"/>
</dbReference>
<evidence type="ECO:0000313" key="13">
    <source>
        <dbReference type="EMBL" id="KAF7708062.1"/>
    </source>
</evidence>
<gene>
    <name evidence="13" type="ORF">HF521_017119</name>
</gene>
<accession>A0A8T0BLD3</accession>
<evidence type="ECO:0000256" key="9">
    <source>
        <dbReference type="ARBA" id="ARBA00023157"/>
    </source>
</evidence>
<organism evidence="13 14">
    <name type="scientific">Silurus meridionalis</name>
    <name type="common">Southern catfish</name>
    <name type="synonym">Silurus soldatovi meridionalis</name>
    <dbReference type="NCBI Taxonomy" id="175797"/>
    <lineage>
        <taxon>Eukaryota</taxon>
        <taxon>Metazoa</taxon>
        <taxon>Chordata</taxon>
        <taxon>Craniata</taxon>
        <taxon>Vertebrata</taxon>
        <taxon>Euteleostomi</taxon>
        <taxon>Actinopterygii</taxon>
        <taxon>Neopterygii</taxon>
        <taxon>Teleostei</taxon>
        <taxon>Ostariophysi</taxon>
        <taxon>Siluriformes</taxon>
        <taxon>Siluridae</taxon>
        <taxon>Silurus</taxon>
    </lineage>
</organism>
<keyword evidence="7 11" id="KW-1133">Transmembrane helix</keyword>
<feature type="chain" id="PRO_5035783637" evidence="12">
    <location>
        <begin position="23"/>
        <end position="181"/>
    </location>
</feature>
<dbReference type="GO" id="GO:0006816">
    <property type="term" value="P:calcium ion transport"/>
    <property type="evidence" value="ECO:0007669"/>
    <property type="project" value="TreeGrafter"/>
</dbReference>
<keyword evidence="9" id="KW-1015">Disulfide bond</keyword>
<evidence type="ECO:0000256" key="8">
    <source>
        <dbReference type="ARBA" id="ARBA00023136"/>
    </source>
</evidence>
<evidence type="ECO:0000256" key="5">
    <source>
        <dbReference type="ARBA" id="ARBA00022692"/>
    </source>
</evidence>
<keyword evidence="10" id="KW-0675">Receptor</keyword>
<dbReference type="GO" id="GO:0031623">
    <property type="term" value="P:receptor internalization"/>
    <property type="evidence" value="ECO:0007669"/>
    <property type="project" value="TreeGrafter"/>
</dbReference>
<keyword evidence="14" id="KW-1185">Reference proteome</keyword>
<dbReference type="GO" id="GO:0007186">
    <property type="term" value="P:G protein-coupled receptor signaling pathway"/>
    <property type="evidence" value="ECO:0007669"/>
    <property type="project" value="TreeGrafter"/>
</dbReference>
<name>A0A8T0BLD3_SILME</name>
<comment type="similarity">
    <text evidence="2">Belongs to the RAMP family.</text>
</comment>
<dbReference type="Proteomes" id="UP000606274">
    <property type="component" value="Unassembled WGS sequence"/>
</dbReference>
<dbReference type="Gene3D" id="1.10.150.510">
    <property type="entry name" value="Receptor activity modifying family"/>
    <property type="match status" value="1"/>
</dbReference>
<evidence type="ECO:0000313" key="14">
    <source>
        <dbReference type="Proteomes" id="UP000606274"/>
    </source>
</evidence>
<keyword evidence="3" id="KW-0813">Transport</keyword>
<reference evidence="13" key="1">
    <citation type="submission" date="2020-08" db="EMBL/GenBank/DDBJ databases">
        <title>Chromosome-level assembly of Southern catfish (Silurus meridionalis) provides insights into visual adaptation to the nocturnal and benthic lifestyles.</title>
        <authorList>
            <person name="Zhang Y."/>
            <person name="Wang D."/>
            <person name="Peng Z."/>
        </authorList>
    </citation>
    <scope>NUCLEOTIDE SEQUENCE</scope>
    <source>
        <strain evidence="13">SWU-2019-XX</strain>
        <tissue evidence="13">Muscle</tissue>
    </source>
</reference>
<dbReference type="GO" id="GO:0032870">
    <property type="term" value="P:cellular response to hormone stimulus"/>
    <property type="evidence" value="ECO:0007669"/>
    <property type="project" value="TreeGrafter"/>
</dbReference>
<dbReference type="AlphaFoldDB" id="A0A8T0BLD3"/>
<dbReference type="GO" id="GO:0006886">
    <property type="term" value="P:intracellular protein transport"/>
    <property type="evidence" value="ECO:0007669"/>
    <property type="project" value="InterPro"/>
</dbReference>
<evidence type="ECO:0000256" key="1">
    <source>
        <dbReference type="ARBA" id="ARBA00004251"/>
    </source>
</evidence>